<reference evidence="3 4" key="1">
    <citation type="submission" date="2015-09" db="EMBL/GenBank/DDBJ databases">
        <authorList>
            <consortium name="Swine Surveillance"/>
        </authorList>
    </citation>
    <scope>NUCLEOTIDE SEQUENCE [LARGE SCALE GENOMIC DNA]</scope>
    <source>
        <strain evidence="3 4">CECT 5294</strain>
    </source>
</reference>
<feature type="transmembrane region" description="Helical" evidence="1">
    <location>
        <begin position="159"/>
        <end position="179"/>
    </location>
</feature>
<dbReference type="AlphaFoldDB" id="A0A0P1EVN5"/>
<feature type="transmembrane region" description="Helical" evidence="1">
    <location>
        <begin position="129"/>
        <end position="147"/>
    </location>
</feature>
<evidence type="ECO:0000256" key="1">
    <source>
        <dbReference type="SAM" id="Phobius"/>
    </source>
</evidence>
<protein>
    <submittedName>
        <fullName evidence="3">Fatty acid desaturase</fullName>
    </submittedName>
</protein>
<dbReference type="GO" id="GO:0006629">
    <property type="term" value="P:lipid metabolic process"/>
    <property type="evidence" value="ECO:0007669"/>
    <property type="project" value="InterPro"/>
</dbReference>
<dbReference type="eggNOG" id="COG3239">
    <property type="taxonomic scope" value="Bacteria"/>
</dbReference>
<dbReference type="InterPro" id="IPR005804">
    <property type="entry name" value="FA_desaturase_dom"/>
</dbReference>
<dbReference type="Pfam" id="PF00487">
    <property type="entry name" value="FA_desaturase"/>
    <property type="match status" value="1"/>
</dbReference>
<accession>A0A0P1EVN5</accession>
<keyword evidence="1" id="KW-1133">Transmembrane helix</keyword>
<dbReference type="STRING" id="266809.PM03_06500"/>
<evidence type="ECO:0000313" key="4">
    <source>
        <dbReference type="Proteomes" id="UP000051298"/>
    </source>
</evidence>
<keyword evidence="1" id="KW-0812">Transmembrane</keyword>
<sequence>MAMRDEAPTLALLILVYAIFAGLTLAAASLPMWVIIPALAATIGLHSSLQHEVLHGHPFRNQTLSDATVFPALGLFIPYLRFKDTHLAHHYDPNLTDPYDDPETNYLDIIHWNALPAWRQKLAVFNNTLIGRMLIGPTLGLAAFYAGDLRAMLRGNRRVWASYGLHMIGASVPLAWVIWATPLPIWAYLLAAYGAMSLLKIRTYLEHQAHERAAGRSVIIEDRGPLALLFLNNNYHAVHHAHPGVPWHQLPALFNSRRERFLARNGGYTYRSYRDVFAKYLRTTKDPVAHPMWTLSNRKHPHT</sequence>
<gene>
    <name evidence="3" type="ORF">THS5294_00051</name>
</gene>
<name>A0A0P1EVN5_9RHOB</name>
<organism evidence="3 4">
    <name type="scientific">Thalassobacter stenotrophicus</name>
    <dbReference type="NCBI Taxonomy" id="266809"/>
    <lineage>
        <taxon>Bacteria</taxon>
        <taxon>Pseudomonadati</taxon>
        <taxon>Pseudomonadota</taxon>
        <taxon>Alphaproteobacteria</taxon>
        <taxon>Rhodobacterales</taxon>
        <taxon>Roseobacteraceae</taxon>
        <taxon>Thalassobacter</taxon>
    </lineage>
</organism>
<feature type="domain" description="Fatty acid desaturase" evidence="2">
    <location>
        <begin position="31"/>
        <end position="270"/>
    </location>
</feature>
<proteinExistence type="predicted"/>
<evidence type="ECO:0000313" key="3">
    <source>
        <dbReference type="EMBL" id="CUH58773.1"/>
    </source>
</evidence>
<dbReference type="EMBL" id="CYRX01000005">
    <property type="protein sequence ID" value="CUH58773.1"/>
    <property type="molecule type" value="Genomic_DNA"/>
</dbReference>
<evidence type="ECO:0000259" key="2">
    <source>
        <dbReference type="Pfam" id="PF00487"/>
    </source>
</evidence>
<dbReference type="Proteomes" id="UP000051298">
    <property type="component" value="Unassembled WGS sequence"/>
</dbReference>
<dbReference type="CDD" id="cd03509">
    <property type="entry name" value="DesA_FADS-like"/>
    <property type="match status" value="1"/>
</dbReference>
<dbReference type="RefSeq" id="WP_082644909.1">
    <property type="nucleotide sequence ID" value="NZ_CYRX01000005.1"/>
</dbReference>
<keyword evidence="1" id="KW-0472">Membrane</keyword>